<dbReference type="Pfam" id="PF17184">
    <property type="entry name" value="Rit1_C"/>
    <property type="match status" value="1"/>
</dbReference>
<dbReference type="Proteomes" id="UP000515153">
    <property type="component" value="Unplaced"/>
</dbReference>
<evidence type="ECO:0008006" key="5">
    <source>
        <dbReference type="Google" id="ProtNLM"/>
    </source>
</evidence>
<feature type="domain" description="Rit1 DUSP-like" evidence="1">
    <location>
        <begin position="373"/>
        <end position="489"/>
    </location>
</feature>
<reference evidence="4" key="2">
    <citation type="submission" date="2019-10" db="EMBL/GenBank/DDBJ databases">
        <authorList>
            <consortium name="NCBI Genome Project"/>
        </authorList>
    </citation>
    <scope>NUCLEOTIDE SEQUENCE</scope>
    <source>
        <strain evidence="4">NI907</strain>
    </source>
</reference>
<dbReference type="KEGG" id="pgri:PgNI_03399"/>
<name>A0A6P8BAP4_PYRGI</name>
<dbReference type="GO" id="GO:0043399">
    <property type="term" value="F:tRNA adenosine(64)-2'-O-ribosylphosphate transferase activity"/>
    <property type="evidence" value="ECO:0007669"/>
    <property type="project" value="InterPro"/>
</dbReference>
<dbReference type="InterPro" id="IPR033449">
    <property type="entry name" value="Rit1_N"/>
</dbReference>
<dbReference type="Pfam" id="PF04179">
    <property type="entry name" value="Init_tRNA_PT"/>
    <property type="match status" value="1"/>
</dbReference>
<reference evidence="4" key="1">
    <citation type="journal article" date="2019" name="Mol. Biol. Evol.">
        <title>Blast fungal genomes show frequent chromosomal changes, gene gains and losses, and effector gene turnover.</title>
        <authorList>
            <person name="Gomez Luciano L.B."/>
            <person name="Jason Tsai I."/>
            <person name="Chuma I."/>
            <person name="Tosa Y."/>
            <person name="Chen Y.H."/>
            <person name="Li J.Y."/>
            <person name="Li M.Y."/>
            <person name="Jade Lu M.Y."/>
            <person name="Nakayashiki H."/>
            <person name="Li W.H."/>
        </authorList>
    </citation>
    <scope>NUCLEOTIDE SEQUENCE</scope>
    <source>
        <strain evidence="4">NI907</strain>
    </source>
</reference>
<accession>A0A6P8BAP4</accession>
<feature type="domain" description="Rit1 N-terminal" evidence="2">
    <location>
        <begin position="26"/>
        <end position="308"/>
    </location>
</feature>
<dbReference type="RefSeq" id="XP_030984240.1">
    <property type="nucleotide sequence ID" value="XM_031123454.1"/>
</dbReference>
<evidence type="ECO:0000313" key="4">
    <source>
        <dbReference type="RefSeq" id="XP_030984240.1"/>
    </source>
</evidence>
<sequence>MANLSEKDLVFSEQANHNFSRILGALKRSNLSIENRLRSIRDDADFVASVHAAYATGPETRRPLVANERCGSWYVPPGSKGGSAYFKSTDGHQGQWKFSTRRLNLHLLPLISEHDGCIIVDSTRRGKRIPDALSKTIPIWCCVLNRVLFPDLAPHAHDIFVPPYAVSDSERAQMLARIPEHVDSFRRLDLDLDSLRSQVRKPLRPMWVIQPESGAATAGLPGFDDDEDNRQQAAPAAVIFEDFHPVICCTSSRRVVGTEMSESGYIQGAGDDTENWAHGLTPPVFWAHADRLLSTPEADLPDLIRSLVSESTAAASAQAGKAAVRDLTSFLAVAALPLPSAVTEQAGGVTSSIIVQLPPVVTKPETWHKSPTVMDVGIGKGKLAGRNLRQALPAICSFVRDAALKQQQQETQTGEGIKVLVACETGKDVSVGVALALACHCFDEDGNVLPADQAQVDRRPVTKDSIRVRLGRIMTVMPEANPSRATLQSTLRELAPVPHDDACAGDILERLLHLGLERILIGADVSHRLDAGAAGARGAALGVLDGDALAGREAELLHGVQVDCRVWLAGGRVDAGGGAVDAVAKVLFEVDLLQAGLEPAAGAARHDGHGVLARFLQLLELLRDALAGDERLLELGDDNLLLALDVDLELVGRQVHAVLLLQRQQHAAEVLADKLLDQRLARERGDVETLDLADLVDQTSAALKGELFRQHQRVVAVEEESLDRHFDYLFGDSIGNRGVVVGCRCWCRIV</sequence>
<dbReference type="InterPro" id="IPR033421">
    <property type="entry name" value="Rit1_DUSP-like"/>
</dbReference>
<evidence type="ECO:0000259" key="2">
    <source>
        <dbReference type="Pfam" id="PF17184"/>
    </source>
</evidence>
<proteinExistence type="predicted"/>
<evidence type="ECO:0000259" key="1">
    <source>
        <dbReference type="Pfam" id="PF04179"/>
    </source>
</evidence>
<dbReference type="GO" id="GO:0019988">
    <property type="term" value="P:charged-tRNA amino acid modification"/>
    <property type="evidence" value="ECO:0007669"/>
    <property type="project" value="InterPro"/>
</dbReference>
<dbReference type="AlphaFoldDB" id="A0A6P8BAP4"/>
<evidence type="ECO:0000313" key="3">
    <source>
        <dbReference type="Proteomes" id="UP000515153"/>
    </source>
</evidence>
<dbReference type="PANTHER" id="PTHR31811:SF0">
    <property type="entry name" value="TRNA A64-2'-O-RIBOSYLPHOSPHATE TRANSFERASE"/>
    <property type="match status" value="1"/>
</dbReference>
<protein>
    <recommendedName>
        <fullName evidence="5">Initiator tRNA phosphoribosyl transferase</fullName>
    </recommendedName>
</protein>
<organism evidence="3 4">
    <name type="scientific">Pyricularia grisea</name>
    <name type="common">Crabgrass-specific blast fungus</name>
    <name type="synonym">Magnaporthe grisea</name>
    <dbReference type="NCBI Taxonomy" id="148305"/>
    <lineage>
        <taxon>Eukaryota</taxon>
        <taxon>Fungi</taxon>
        <taxon>Dikarya</taxon>
        <taxon>Ascomycota</taxon>
        <taxon>Pezizomycotina</taxon>
        <taxon>Sordariomycetes</taxon>
        <taxon>Sordariomycetidae</taxon>
        <taxon>Magnaporthales</taxon>
        <taxon>Pyriculariaceae</taxon>
        <taxon>Pyricularia</taxon>
    </lineage>
</organism>
<gene>
    <name evidence="4" type="ORF">PgNI_03399</name>
</gene>
<dbReference type="InterPro" id="IPR007306">
    <property type="entry name" value="Rit1"/>
</dbReference>
<dbReference type="PANTHER" id="PTHR31811">
    <property type="entry name" value="TRNA A64-2'-O-RIBOSYLPHOSPHATE TRANSFERASE"/>
    <property type="match status" value="1"/>
</dbReference>
<dbReference type="GO" id="GO:0005737">
    <property type="term" value="C:cytoplasm"/>
    <property type="evidence" value="ECO:0007669"/>
    <property type="project" value="TreeGrafter"/>
</dbReference>
<keyword evidence="3" id="KW-1185">Reference proteome</keyword>
<reference evidence="4" key="3">
    <citation type="submission" date="2025-08" db="UniProtKB">
        <authorList>
            <consortium name="RefSeq"/>
        </authorList>
    </citation>
    <scope>IDENTIFICATION</scope>
    <source>
        <strain evidence="4">NI907</strain>
    </source>
</reference>
<dbReference type="GeneID" id="41958364"/>